<dbReference type="InterPro" id="IPR038377">
    <property type="entry name" value="Na/Glc_symporter_sf"/>
</dbReference>
<keyword evidence="9" id="KW-0406">Ion transport</keyword>
<dbReference type="GO" id="GO:0005886">
    <property type="term" value="C:plasma membrane"/>
    <property type="evidence" value="ECO:0007669"/>
    <property type="project" value="TreeGrafter"/>
</dbReference>
<organism evidence="16 17">
    <name type="scientific">Amblyomma americanum</name>
    <name type="common">Lone star tick</name>
    <dbReference type="NCBI Taxonomy" id="6943"/>
    <lineage>
        <taxon>Eukaryota</taxon>
        <taxon>Metazoa</taxon>
        <taxon>Ecdysozoa</taxon>
        <taxon>Arthropoda</taxon>
        <taxon>Chelicerata</taxon>
        <taxon>Arachnida</taxon>
        <taxon>Acari</taxon>
        <taxon>Parasitiformes</taxon>
        <taxon>Ixodida</taxon>
        <taxon>Ixodoidea</taxon>
        <taxon>Ixodidae</taxon>
        <taxon>Amblyomminae</taxon>
        <taxon>Amblyomma</taxon>
    </lineage>
</organism>
<sequence>MPVVNIPATMTVLLYYVAVVFVGVWSGRKMQQWPAGLRRISRGSVLRVSRLDSRLTDEKNVYLLKLFVANRDIPLFVGFFSMTGGLFFAQKMRDTKSLTMIDPFQQRYGRWMGVVLSVPAVCADVFWTAATFTTLDFTAAGYDGPYNLREEEQPQVLAYALRFLCPGIVAVVGVIALLAAIMSSVDSSMLSASTIVTRNFYHFVIRPTATDMEIALVLRSLICLLGAMSAFLALSVTSVFALWTVASDVVFVLLFPQLLSLFYLRERTNAYGAIAGFLVGAVLRCLCGEPSMGIPVVIRLPLYDSDEGQRFPFRTACMLAGLFTLLLGSHVAQLCFDRGWLAPEKDICRCCCRTKRDEHGDSIPAHGSEIHTSRGEGATAFLSGERRRSSPAHVDYMSPSDTLSPCSVQSPSSTLSPGFLSLPSSIASPGSVTSPGKVMSPDAALSVAVADAESAVKRKARPSGAKKERKKTKGKKDRSPSKHTATGGSP</sequence>
<evidence type="ECO:0000256" key="3">
    <source>
        <dbReference type="ARBA" id="ARBA00022448"/>
    </source>
</evidence>
<gene>
    <name evidence="16" type="ORF">V5799_029421</name>
</gene>
<keyword evidence="6" id="KW-0530">Neurotransmitter biosynthesis</keyword>
<feature type="transmembrane region" description="Helical" evidence="15">
    <location>
        <begin position="12"/>
        <end position="28"/>
    </location>
</feature>
<feature type="transmembrane region" description="Helical" evidence="15">
    <location>
        <begin position="156"/>
        <end position="181"/>
    </location>
</feature>
<evidence type="ECO:0000256" key="12">
    <source>
        <dbReference type="ARBA" id="ARBA00023201"/>
    </source>
</evidence>
<keyword evidence="10 15" id="KW-0472">Membrane</keyword>
<dbReference type="InterPro" id="IPR001734">
    <property type="entry name" value="Na/solute_symporter"/>
</dbReference>
<dbReference type="InterPro" id="IPR052244">
    <property type="entry name" value="Choline_transporter"/>
</dbReference>
<accession>A0AAQ4ER95</accession>
<dbReference type="Gene3D" id="1.20.1730.10">
    <property type="entry name" value="Sodium/glucose cotransporter"/>
    <property type="match status" value="1"/>
</dbReference>
<protein>
    <submittedName>
        <fullName evidence="16">Uncharacterized protein</fullName>
    </submittedName>
</protein>
<evidence type="ECO:0000256" key="15">
    <source>
        <dbReference type="SAM" id="Phobius"/>
    </source>
</evidence>
<keyword evidence="7 15" id="KW-1133">Transmembrane helix</keyword>
<evidence type="ECO:0000256" key="5">
    <source>
        <dbReference type="ARBA" id="ARBA00022847"/>
    </source>
</evidence>
<feature type="compositionally biased region" description="Polar residues" evidence="14">
    <location>
        <begin position="399"/>
        <end position="410"/>
    </location>
</feature>
<dbReference type="Pfam" id="PF00474">
    <property type="entry name" value="SSF"/>
    <property type="match status" value="1"/>
</dbReference>
<reference evidence="16 17" key="1">
    <citation type="journal article" date="2023" name="Arcadia Sci">
        <title>De novo assembly of a long-read Amblyomma americanum tick genome.</title>
        <authorList>
            <person name="Chou S."/>
            <person name="Poskanzer K.E."/>
            <person name="Rollins M."/>
            <person name="Thuy-Boun P.S."/>
        </authorList>
    </citation>
    <scope>NUCLEOTIDE SEQUENCE [LARGE SCALE GENOMIC DNA]</scope>
    <source>
        <strain evidence="16">F_SG_1</strain>
        <tissue evidence="16">Salivary glands</tissue>
    </source>
</reference>
<evidence type="ECO:0000256" key="10">
    <source>
        <dbReference type="ARBA" id="ARBA00023136"/>
    </source>
</evidence>
<dbReference type="PROSITE" id="PS50283">
    <property type="entry name" value="NA_SOLUT_SYMP_3"/>
    <property type="match status" value="1"/>
</dbReference>
<feature type="region of interest" description="Disordered" evidence="14">
    <location>
        <begin position="383"/>
        <end position="410"/>
    </location>
</feature>
<evidence type="ECO:0000256" key="8">
    <source>
        <dbReference type="ARBA" id="ARBA00023053"/>
    </source>
</evidence>
<feature type="transmembrane region" description="Helical" evidence="15">
    <location>
        <begin position="73"/>
        <end position="90"/>
    </location>
</feature>
<feature type="transmembrane region" description="Helical" evidence="15">
    <location>
        <begin position="271"/>
        <end position="291"/>
    </location>
</feature>
<comment type="subcellular location">
    <subcellularLocation>
        <location evidence="1">Membrane</location>
        <topology evidence="1">Multi-pass membrane protein</topology>
    </subcellularLocation>
</comment>
<feature type="region of interest" description="Disordered" evidence="14">
    <location>
        <begin position="450"/>
        <end position="490"/>
    </location>
</feature>
<dbReference type="PANTHER" id="PTHR45897:SF4">
    <property type="entry name" value="HIGH-AFFINITY CHOLINE TRANSPORTER 1"/>
    <property type="match status" value="1"/>
</dbReference>
<keyword evidence="17" id="KW-1185">Reference proteome</keyword>
<feature type="transmembrane region" description="Helical" evidence="15">
    <location>
        <begin position="111"/>
        <end position="130"/>
    </location>
</feature>
<evidence type="ECO:0000256" key="1">
    <source>
        <dbReference type="ARBA" id="ARBA00004141"/>
    </source>
</evidence>
<evidence type="ECO:0000256" key="14">
    <source>
        <dbReference type="SAM" id="MobiDB-lite"/>
    </source>
</evidence>
<comment type="similarity">
    <text evidence="2 13">Belongs to the sodium:solute symporter (SSF) (TC 2.A.21) family.</text>
</comment>
<proteinExistence type="inferred from homology"/>
<evidence type="ECO:0000256" key="4">
    <source>
        <dbReference type="ARBA" id="ARBA00022692"/>
    </source>
</evidence>
<comment type="caution">
    <text evidence="16">The sequence shown here is derived from an EMBL/GenBank/DDBJ whole genome shotgun (WGS) entry which is preliminary data.</text>
</comment>
<dbReference type="EMBL" id="JARKHS020012071">
    <property type="protein sequence ID" value="KAK8777237.1"/>
    <property type="molecule type" value="Genomic_DNA"/>
</dbReference>
<dbReference type="Proteomes" id="UP001321473">
    <property type="component" value="Unassembled WGS sequence"/>
</dbReference>
<evidence type="ECO:0000256" key="6">
    <source>
        <dbReference type="ARBA" id="ARBA00022979"/>
    </source>
</evidence>
<evidence type="ECO:0000256" key="13">
    <source>
        <dbReference type="RuleBase" id="RU362091"/>
    </source>
</evidence>
<keyword evidence="8" id="KW-0915">Sodium</keyword>
<feature type="transmembrane region" description="Helical" evidence="15">
    <location>
        <begin position="240"/>
        <end position="264"/>
    </location>
</feature>
<keyword evidence="3" id="KW-0813">Transport</keyword>
<feature type="transmembrane region" description="Helical" evidence="15">
    <location>
        <begin position="216"/>
        <end position="234"/>
    </location>
</feature>
<keyword evidence="11" id="KW-0325">Glycoprotein</keyword>
<keyword evidence="12" id="KW-0739">Sodium transport</keyword>
<dbReference type="GO" id="GO:0008292">
    <property type="term" value="P:acetylcholine biosynthetic process"/>
    <property type="evidence" value="ECO:0007669"/>
    <property type="project" value="TreeGrafter"/>
</dbReference>
<evidence type="ECO:0000313" key="16">
    <source>
        <dbReference type="EMBL" id="KAK8777237.1"/>
    </source>
</evidence>
<evidence type="ECO:0000256" key="2">
    <source>
        <dbReference type="ARBA" id="ARBA00006434"/>
    </source>
</evidence>
<dbReference type="GO" id="GO:0005307">
    <property type="term" value="F:choline:sodium symporter activity"/>
    <property type="evidence" value="ECO:0007669"/>
    <property type="project" value="TreeGrafter"/>
</dbReference>
<evidence type="ECO:0000256" key="11">
    <source>
        <dbReference type="ARBA" id="ARBA00023180"/>
    </source>
</evidence>
<evidence type="ECO:0000256" key="7">
    <source>
        <dbReference type="ARBA" id="ARBA00022989"/>
    </source>
</evidence>
<name>A0AAQ4ER95_AMBAM</name>
<evidence type="ECO:0000313" key="17">
    <source>
        <dbReference type="Proteomes" id="UP001321473"/>
    </source>
</evidence>
<evidence type="ECO:0000256" key="9">
    <source>
        <dbReference type="ARBA" id="ARBA00023065"/>
    </source>
</evidence>
<dbReference type="PANTHER" id="PTHR45897">
    <property type="entry name" value="HIGH-AFFINITY CHOLINE TRANSPORTER 1"/>
    <property type="match status" value="1"/>
</dbReference>
<keyword evidence="4 15" id="KW-0812">Transmembrane</keyword>
<dbReference type="AlphaFoldDB" id="A0AAQ4ER95"/>
<feature type="compositionally biased region" description="Basic residues" evidence="14">
    <location>
        <begin position="467"/>
        <end position="476"/>
    </location>
</feature>
<keyword evidence="5" id="KW-0769">Symport</keyword>